<dbReference type="PRINTS" id="PR00480">
    <property type="entry name" value="ASTACIN"/>
</dbReference>
<dbReference type="Proteomes" id="UP001196413">
    <property type="component" value="Unassembled WGS sequence"/>
</dbReference>
<evidence type="ECO:0000256" key="7">
    <source>
        <dbReference type="PROSITE-ProRule" id="PRU01211"/>
    </source>
</evidence>
<feature type="region of interest" description="Disordered" evidence="9">
    <location>
        <begin position="205"/>
        <end position="243"/>
    </location>
</feature>
<evidence type="ECO:0000256" key="3">
    <source>
        <dbReference type="ARBA" id="ARBA00022801"/>
    </source>
</evidence>
<dbReference type="InterPro" id="IPR024079">
    <property type="entry name" value="MetalloPept_cat_dom_sf"/>
</dbReference>
<dbReference type="GO" id="GO:0004222">
    <property type="term" value="F:metalloendopeptidase activity"/>
    <property type="evidence" value="ECO:0007669"/>
    <property type="project" value="UniProtKB-UniRule"/>
</dbReference>
<dbReference type="SMART" id="SM00235">
    <property type="entry name" value="ZnMc"/>
    <property type="match status" value="1"/>
</dbReference>
<comment type="caution">
    <text evidence="7">Lacks conserved residue(s) required for the propagation of feature annotation.</text>
</comment>
<evidence type="ECO:0000313" key="11">
    <source>
        <dbReference type="EMBL" id="KAJ1346383.1"/>
    </source>
</evidence>
<dbReference type="SUPFAM" id="SSF55486">
    <property type="entry name" value="Metalloproteases ('zincins'), catalytic domain"/>
    <property type="match status" value="1"/>
</dbReference>
<proteinExistence type="predicted"/>
<keyword evidence="2 7" id="KW-0479">Metal-binding</keyword>
<evidence type="ECO:0000256" key="1">
    <source>
        <dbReference type="ARBA" id="ARBA00022670"/>
    </source>
</evidence>
<keyword evidence="1 7" id="KW-0645">Protease</keyword>
<dbReference type="CDD" id="cd04280">
    <property type="entry name" value="ZnMc_astacin_like"/>
    <property type="match status" value="1"/>
</dbReference>
<feature type="active site" evidence="7">
    <location>
        <position position="95"/>
    </location>
</feature>
<dbReference type="GO" id="GO:0006508">
    <property type="term" value="P:proteolysis"/>
    <property type="evidence" value="ECO:0007669"/>
    <property type="project" value="UniProtKB-KW"/>
</dbReference>
<dbReference type="InterPro" id="IPR001506">
    <property type="entry name" value="Peptidase_M12A"/>
</dbReference>
<dbReference type="PANTHER" id="PTHR10127">
    <property type="entry name" value="DISCOIDIN, CUB, EGF, LAMININ , AND ZINC METALLOPROTEASE DOMAIN CONTAINING"/>
    <property type="match status" value="1"/>
</dbReference>
<feature type="compositionally biased region" description="Low complexity" evidence="9">
    <location>
        <begin position="225"/>
        <end position="239"/>
    </location>
</feature>
<reference evidence="11" key="1">
    <citation type="submission" date="2021-06" db="EMBL/GenBank/DDBJ databases">
        <title>Parelaphostrongylus tenuis whole genome reference sequence.</title>
        <authorList>
            <person name="Garwood T.J."/>
            <person name="Larsen P.A."/>
            <person name="Fountain-Jones N.M."/>
            <person name="Garbe J.R."/>
            <person name="Macchietto M.G."/>
            <person name="Kania S.A."/>
            <person name="Gerhold R.W."/>
            <person name="Richards J.E."/>
            <person name="Wolf T.M."/>
        </authorList>
    </citation>
    <scope>NUCLEOTIDE SEQUENCE</scope>
    <source>
        <strain evidence="11">MNPRO001-30</strain>
        <tissue evidence="11">Meninges</tissue>
    </source>
</reference>
<feature type="binding site" evidence="7">
    <location>
        <position position="98"/>
    </location>
    <ligand>
        <name>Zn(2+)</name>
        <dbReference type="ChEBI" id="CHEBI:29105"/>
        <note>catalytic</note>
    </ligand>
</feature>
<dbReference type="PROSITE" id="PS51864">
    <property type="entry name" value="ASTACIN"/>
    <property type="match status" value="1"/>
</dbReference>
<dbReference type="Pfam" id="PF01400">
    <property type="entry name" value="Astacin"/>
    <property type="match status" value="1"/>
</dbReference>
<feature type="binding site" evidence="7">
    <location>
        <position position="94"/>
    </location>
    <ligand>
        <name>Zn(2+)</name>
        <dbReference type="ChEBI" id="CHEBI:29105"/>
        <note>catalytic</note>
    </ligand>
</feature>
<dbReference type="EC" id="3.4.24.-" evidence="8"/>
<dbReference type="InterPro" id="IPR006026">
    <property type="entry name" value="Peptidase_Metallo"/>
</dbReference>
<keyword evidence="3 7" id="KW-0378">Hydrolase</keyword>
<sequence length="281" mass="31852">MSALVFRKQADEIMEDIEDNGGNRRKRQAFVDENYPKTIWSNGMTYAFWNSSKPEGDRVMVVESVGCWSHIGRIGGQQLLSLGAGCEHIGIAVHEIGHALGLFHTQSRHDRDQFITLYENNIQSGWASQFVRQTENTNYNYNITYDYGTVMHYGATSSSANGQPFMIPRDVLFLPTLGSHFLSFYEKLMVNLHYKCLASYGSATSKSTSEKTSRPQPSSKKTRRTTPQSSSSTTPQPTQMPKKGCKDRILCTLLEKFDFCEYSQYQLKYKQKLCPGLCAKQ</sequence>
<evidence type="ECO:0000256" key="4">
    <source>
        <dbReference type="ARBA" id="ARBA00022833"/>
    </source>
</evidence>
<keyword evidence="5 7" id="KW-0482">Metalloprotease</keyword>
<gene>
    <name evidence="11" type="primary">NAS-31_2</name>
    <name evidence="11" type="ORF">KIN20_001157</name>
</gene>
<evidence type="ECO:0000256" key="8">
    <source>
        <dbReference type="RuleBase" id="RU361183"/>
    </source>
</evidence>
<dbReference type="AlphaFoldDB" id="A0AAD5LXP0"/>
<protein>
    <recommendedName>
        <fullName evidence="8">Metalloendopeptidase</fullName>
        <ecNumber evidence="8">3.4.24.-</ecNumber>
    </recommendedName>
</protein>
<organism evidence="11 12">
    <name type="scientific">Parelaphostrongylus tenuis</name>
    <name type="common">Meningeal worm</name>
    <dbReference type="NCBI Taxonomy" id="148309"/>
    <lineage>
        <taxon>Eukaryota</taxon>
        <taxon>Metazoa</taxon>
        <taxon>Ecdysozoa</taxon>
        <taxon>Nematoda</taxon>
        <taxon>Chromadorea</taxon>
        <taxon>Rhabditida</taxon>
        <taxon>Rhabditina</taxon>
        <taxon>Rhabditomorpha</taxon>
        <taxon>Strongyloidea</taxon>
        <taxon>Metastrongylidae</taxon>
        <taxon>Parelaphostrongylus</taxon>
    </lineage>
</organism>
<name>A0AAD5LXP0_PARTN</name>
<comment type="cofactor">
    <cofactor evidence="7 8">
        <name>Zn(2+)</name>
        <dbReference type="ChEBI" id="CHEBI:29105"/>
    </cofactor>
    <text evidence="7 8">Binds 1 zinc ion per subunit.</text>
</comment>
<feature type="domain" description="Peptidase M12A" evidence="10">
    <location>
        <begin position="1"/>
        <end position="197"/>
    </location>
</feature>
<evidence type="ECO:0000256" key="2">
    <source>
        <dbReference type="ARBA" id="ARBA00022723"/>
    </source>
</evidence>
<evidence type="ECO:0000259" key="10">
    <source>
        <dbReference type="PROSITE" id="PS51864"/>
    </source>
</evidence>
<keyword evidence="12" id="KW-1185">Reference proteome</keyword>
<keyword evidence="4 7" id="KW-0862">Zinc</keyword>
<evidence type="ECO:0000256" key="6">
    <source>
        <dbReference type="ARBA" id="ARBA00023157"/>
    </source>
</evidence>
<evidence type="ECO:0000313" key="12">
    <source>
        <dbReference type="Proteomes" id="UP001196413"/>
    </source>
</evidence>
<dbReference type="GO" id="GO:0008270">
    <property type="term" value="F:zinc ion binding"/>
    <property type="evidence" value="ECO:0007669"/>
    <property type="project" value="UniProtKB-UniRule"/>
</dbReference>
<evidence type="ECO:0000256" key="9">
    <source>
        <dbReference type="SAM" id="MobiDB-lite"/>
    </source>
</evidence>
<feature type="binding site" evidence="7">
    <location>
        <position position="104"/>
    </location>
    <ligand>
        <name>Zn(2+)</name>
        <dbReference type="ChEBI" id="CHEBI:29105"/>
        <note>catalytic</note>
    </ligand>
</feature>
<dbReference type="Gene3D" id="3.40.390.10">
    <property type="entry name" value="Collagenase (Catalytic Domain)"/>
    <property type="match status" value="1"/>
</dbReference>
<dbReference type="PANTHER" id="PTHR10127:SF780">
    <property type="entry name" value="METALLOENDOPEPTIDASE"/>
    <property type="match status" value="1"/>
</dbReference>
<keyword evidence="6" id="KW-1015">Disulfide bond</keyword>
<accession>A0AAD5LXP0</accession>
<dbReference type="EMBL" id="JAHQIW010000163">
    <property type="protein sequence ID" value="KAJ1346383.1"/>
    <property type="molecule type" value="Genomic_DNA"/>
</dbReference>
<evidence type="ECO:0000256" key="5">
    <source>
        <dbReference type="ARBA" id="ARBA00023049"/>
    </source>
</evidence>
<dbReference type="InterPro" id="IPR034035">
    <property type="entry name" value="Astacin-like_dom"/>
</dbReference>
<comment type="caution">
    <text evidence="11">The sequence shown here is derived from an EMBL/GenBank/DDBJ whole genome shotgun (WGS) entry which is preliminary data.</text>
</comment>